<dbReference type="Gramene" id="rna-gnl|WGS:JABURB|Cocit.L0366.1">
    <property type="protein sequence ID" value="cds-KAF7849704.1"/>
    <property type="gene ID" value="gene-BT93_L0366"/>
</dbReference>
<dbReference type="InterPro" id="IPR053192">
    <property type="entry name" value="Vacuole_Formation_Reg"/>
</dbReference>
<dbReference type="PANTHER" id="PTHR32410">
    <property type="entry name" value="CYSTEINE/HISTIDINE-RICH C1 DOMAIN FAMILY PROTEIN"/>
    <property type="match status" value="1"/>
</dbReference>
<gene>
    <name evidence="4" type="ORF">BT93_L0366</name>
</gene>
<reference evidence="4" key="1">
    <citation type="submission" date="2020-05" db="EMBL/GenBank/DDBJ databases">
        <title>WGS assembly of Corymbia citriodora subspecies variegata.</title>
        <authorList>
            <person name="Barry K."/>
            <person name="Hundley H."/>
            <person name="Shu S."/>
            <person name="Jenkins J."/>
            <person name="Grimwood J."/>
            <person name="Baten A."/>
        </authorList>
    </citation>
    <scope>NUCLEOTIDE SEQUENCE</scope>
    <source>
        <strain evidence="4">CV2-018</strain>
    </source>
</reference>
<accession>A0A8T0CR79</accession>
<evidence type="ECO:0000256" key="1">
    <source>
        <dbReference type="ARBA" id="ARBA00022737"/>
    </source>
</evidence>
<dbReference type="Proteomes" id="UP000806378">
    <property type="component" value="Unassembled WGS sequence"/>
</dbReference>
<dbReference type="InterPro" id="IPR046349">
    <property type="entry name" value="C1-like_sf"/>
</dbReference>
<protein>
    <recommendedName>
        <fullName evidence="3">DC1 domain-containing protein</fullName>
    </recommendedName>
</protein>
<evidence type="ECO:0000313" key="4">
    <source>
        <dbReference type="EMBL" id="KAF7849704.1"/>
    </source>
</evidence>
<keyword evidence="2" id="KW-0175">Coiled coil</keyword>
<comment type="caution">
    <text evidence="4">The sequence shown here is derived from an EMBL/GenBank/DDBJ whole genome shotgun (WGS) entry which is preliminary data.</text>
</comment>
<evidence type="ECO:0000256" key="2">
    <source>
        <dbReference type="SAM" id="Coils"/>
    </source>
</evidence>
<dbReference type="EMBL" id="MU089715">
    <property type="protein sequence ID" value="KAF7849704.1"/>
    <property type="molecule type" value="Genomic_DNA"/>
</dbReference>
<feature type="coiled-coil region" evidence="2">
    <location>
        <begin position="460"/>
        <end position="487"/>
    </location>
</feature>
<dbReference type="Pfam" id="PF03107">
    <property type="entry name" value="C1_2"/>
    <property type="match status" value="1"/>
</dbReference>
<feature type="domain" description="DC1" evidence="3">
    <location>
        <begin position="60"/>
        <end position="109"/>
    </location>
</feature>
<proteinExistence type="predicted"/>
<organism evidence="4 5">
    <name type="scientific">Corymbia citriodora subsp. variegata</name>
    <dbReference type="NCBI Taxonomy" id="360336"/>
    <lineage>
        <taxon>Eukaryota</taxon>
        <taxon>Viridiplantae</taxon>
        <taxon>Streptophyta</taxon>
        <taxon>Embryophyta</taxon>
        <taxon>Tracheophyta</taxon>
        <taxon>Spermatophyta</taxon>
        <taxon>Magnoliopsida</taxon>
        <taxon>eudicotyledons</taxon>
        <taxon>Gunneridae</taxon>
        <taxon>Pentapetalae</taxon>
        <taxon>rosids</taxon>
        <taxon>malvids</taxon>
        <taxon>Myrtales</taxon>
        <taxon>Myrtaceae</taxon>
        <taxon>Myrtoideae</taxon>
        <taxon>Eucalypteae</taxon>
        <taxon>Corymbia</taxon>
    </lineage>
</organism>
<dbReference type="InterPro" id="IPR004146">
    <property type="entry name" value="DC1"/>
</dbReference>
<evidence type="ECO:0000259" key="3">
    <source>
        <dbReference type="Pfam" id="PF03107"/>
    </source>
</evidence>
<dbReference type="SUPFAM" id="SSF57889">
    <property type="entry name" value="Cysteine-rich domain"/>
    <property type="match status" value="2"/>
</dbReference>
<dbReference type="AlphaFoldDB" id="A0A8T0CR79"/>
<keyword evidence="5" id="KW-1185">Reference proteome</keyword>
<name>A0A8T0CR79_CORYI</name>
<evidence type="ECO:0000313" key="5">
    <source>
        <dbReference type="Proteomes" id="UP000806378"/>
    </source>
</evidence>
<dbReference type="OrthoDB" id="1751421at2759"/>
<sequence>MGFRHFSHPMHDLVICSKADYEQVPCVACYDMCSGMTYACKPCCFYIHYWCLLPEDISHPTHAPHRLHLDLHPVPANFTCSTCCRSLPNGFRFLCREPRCSFAIDVKCAYPPPSIIYPNHRHCLSFFDELPEDVEFNQCDACHKPYKSSVLYCLECKFRVHLLCERPSCLFEHEHGSLRLPRSRCPSKNCLELKASIDEEDAPCDLLPLCLYCRKEIGPQTPLYYCKDCKMMAHVKCIFSKAKGRGEVLEMIRTEANQDGQKQGAKEAATQHVETFEDMFDSLNDKEKAELEEVHKRRVVEIIKVLAWRNNTAGSSDGVPNSPFLDEAFSQFRKKLPHDIPRTNSLAVASKDERLLKVAEYKMTQKLAPILRELLVIHGDVSDESRLTQNPKIMVFVMLCGTIYSMANTSVAEVTEELLYNWWKYLMFIHLSGFKIQFAIDQLKEVMRAHYTNLQDNNSILRIHIEIKELSEEIEESQSELRRLKAKCELMPGVTDEKLVEACSKNARAWNWKY</sequence>
<keyword evidence="1" id="KW-0677">Repeat</keyword>